<comment type="caution">
    <text evidence="2">The sequence shown here is derived from an EMBL/GenBank/DDBJ whole genome shotgun (WGS) entry which is preliminary data.</text>
</comment>
<name>A0A562IRT5_9ACTN</name>
<dbReference type="PANTHER" id="PTHR46825:SF15">
    <property type="entry name" value="BETA-LACTAMASE-RELATED DOMAIN-CONTAINING PROTEIN"/>
    <property type="match status" value="1"/>
</dbReference>
<dbReference type="Proteomes" id="UP000321490">
    <property type="component" value="Unassembled WGS sequence"/>
</dbReference>
<dbReference type="RefSeq" id="WP_228394965.1">
    <property type="nucleotide sequence ID" value="NZ_JABGDC010000027.1"/>
</dbReference>
<gene>
    <name evidence="2" type="ORF">JD78_02273</name>
</gene>
<dbReference type="InterPro" id="IPR001466">
    <property type="entry name" value="Beta-lactam-related"/>
</dbReference>
<dbReference type="Pfam" id="PF00144">
    <property type="entry name" value="Beta-lactamase"/>
    <property type="match status" value="1"/>
</dbReference>
<feature type="domain" description="Beta-lactamase-related" evidence="1">
    <location>
        <begin position="21"/>
        <end position="354"/>
    </location>
</feature>
<organism evidence="2 3">
    <name type="scientific">Modestobacter roseus</name>
    <dbReference type="NCBI Taxonomy" id="1181884"/>
    <lineage>
        <taxon>Bacteria</taxon>
        <taxon>Bacillati</taxon>
        <taxon>Actinomycetota</taxon>
        <taxon>Actinomycetes</taxon>
        <taxon>Geodermatophilales</taxon>
        <taxon>Geodermatophilaceae</taxon>
        <taxon>Modestobacter</taxon>
    </lineage>
</organism>
<evidence type="ECO:0000313" key="2">
    <source>
        <dbReference type="EMBL" id="TWH73749.1"/>
    </source>
</evidence>
<dbReference type="PANTHER" id="PTHR46825">
    <property type="entry name" value="D-ALANYL-D-ALANINE-CARBOXYPEPTIDASE/ENDOPEPTIDASE AMPH"/>
    <property type="match status" value="1"/>
</dbReference>
<accession>A0A562IRT5</accession>
<sequence>MTSNPTTPTDTRPALDREHWQQRLDELAAKHQVPGATLAVLRLGPDGDELVEAATGVLNKSTGARATPDSVFQIGSITKVWTATLVMQLVDEGKLDLDAPLVEVLPDLQLGDPEATRQVTMRHLLNHTSGIDGDVFTDTGRGDDVLERYVAALADVAQNHPLGATFSYCNSGFSLAGRVVEVLTGKTWDAALREQLAEPLGLTHTSTLPEEAIRHGVAVGHISPEPGQEQQVAPVWMLPRSLGPAGLVNATARDVAAFARMHLSQGRAADGTAVLSPASTAAMQAHSTDLPDHWSLGDSWGLGWIRFDWQGRRLYGHDGTTFGQNAFLRVLPGPDGTGGIAVALLTNGGQPRDLFNDLYSELFSELAGIRVAEQLEPPAEAPEVELTRFVGTYERSSITTEVFERDGGLVMRVIPTGQVALESGATVEELALHPVEPGVFATRAPESETWMAVVFYTLPGGAEYLHYGVRANPRKA</sequence>
<dbReference type="EMBL" id="VLKF01000001">
    <property type="protein sequence ID" value="TWH73749.1"/>
    <property type="molecule type" value="Genomic_DNA"/>
</dbReference>
<reference evidence="2 3" key="1">
    <citation type="submission" date="2019-07" db="EMBL/GenBank/DDBJ databases">
        <title>R&amp;d 2014.</title>
        <authorList>
            <person name="Klenk H.-P."/>
        </authorList>
    </citation>
    <scope>NUCLEOTIDE SEQUENCE [LARGE SCALE GENOMIC DNA]</scope>
    <source>
        <strain evidence="2 3">DSM 45764</strain>
    </source>
</reference>
<dbReference type="InterPro" id="IPR012338">
    <property type="entry name" value="Beta-lactam/transpept-like"/>
</dbReference>
<evidence type="ECO:0000313" key="3">
    <source>
        <dbReference type="Proteomes" id="UP000321490"/>
    </source>
</evidence>
<keyword evidence="3" id="KW-1185">Reference proteome</keyword>
<proteinExistence type="predicted"/>
<dbReference type="SUPFAM" id="SSF56601">
    <property type="entry name" value="beta-lactamase/transpeptidase-like"/>
    <property type="match status" value="1"/>
</dbReference>
<protein>
    <submittedName>
        <fullName evidence="2">CubicO group peptidase (Beta-lactamase class C family)</fullName>
    </submittedName>
</protein>
<dbReference type="AlphaFoldDB" id="A0A562IRT5"/>
<evidence type="ECO:0000259" key="1">
    <source>
        <dbReference type="Pfam" id="PF00144"/>
    </source>
</evidence>
<dbReference type="InterPro" id="IPR050491">
    <property type="entry name" value="AmpC-like"/>
</dbReference>
<dbReference type="Gene3D" id="3.40.710.10">
    <property type="entry name" value="DD-peptidase/beta-lactamase superfamily"/>
    <property type="match status" value="1"/>
</dbReference>